<evidence type="ECO:0000313" key="62">
    <source>
        <dbReference type="Proteomes" id="UP000528199"/>
    </source>
</evidence>
<dbReference type="Proteomes" id="UP000254877">
    <property type="component" value="Unassembled WGS sequence"/>
</dbReference>
<evidence type="ECO:0000313" key="30">
    <source>
        <dbReference type="EMBL" id="PWH60949.1"/>
    </source>
</evidence>
<dbReference type="EMBL" id="WOET01000011">
    <property type="protein sequence ID" value="MUM73565.1"/>
    <property type="molecule type" value="Genomic_DNA"/>
</dbReference>
<dbReference type="EMBL" id="WTQQ01000635">
    <property type="protein sequence ID" value="MWR90950.1"/>
    <property type="molecule type" value="Genomic_DNA"/>
</dbReference>
<dbReference type="Proteomes" id="UP000272336">
    <property type="component" value="Unassembled WGS sequence"/>
</dbReference>
<reference evidence="9 70" key="2">
    <citation type="journal article" date="2018" name="Genome Biol.">
        <title>SKESA: strategic k-mer extension for scrupulous assemblies.</title>
        <authorList>
            <person name="Souvorov A."/>
            <person name="Agarwala R."/>
            <person name="Lipman D.J."/>
        </authorList>
    </citation>
    <scope>NUCLEOTIDE SEQUENCE [LARGE SCALE GENOMIC DNA]</scope>
    <source>
        <strain evidence="9">1839</strain>
        <strain evidence="12">EC00605</strain>
        <strain evidence="11">EC00618</strain>
        <strain evidence="13">Ecoli[ST-405]</strain>
        <strain evidence="70">ecoli[ST-405]</strain>
        <strain evidence="14">SJP41</strain>
        <strain evidence="10">W1_5_ERB1</strain>
    </source>
</reference>
<evidence type="ECO:0000313" key="54">
    <source>
        <dbReference type="Proteomes" id="UP000438958"/>
    </source>
</evidence>
<dbReference type="OMA" id="KIRWSRP"/>
<evidence type="ECO:0000313" key="53">
    <source>
        <dbReference type="Proteomes" id="UP000436482"/>
    </source>
</evidence>
<dbReference type="GeneID" id="89518231"/>
<dbReference type="Proteomes" id="UP001211064">
    <property type="component" value="Unassembled WGS sequence"/>
</dbReference>
<evidence type="ECO:0000313" key="56">
    <source>
        <dbReference type="Proteomes" id="UP000462410"/>
    </source>
</evidence>
<evidence type="ECO:0000313" key="49">
    <source>
        <dbReference type="Proteomes" id="UP000272336"/>
    </source>
</evidence>
<evidence type="ECO:0000313" key="60">
    <source>
        <dbReference type="Proteomes" id="UP000514715"/>
    </source>
</evidence>
<dbReference type="EMBL" id="UGBW01000003">
    <property type="protein sequence ID" value="STH80549.1"/>
    <property type="molecule type" value="Genomic_DNA"/>
</dbReference>
<reference evidence="32 60" key="21">
    <citation type="submission" date="2020-06" db="EMBL/GenBank/DDBJ databases">
        <title>REHAB project genomes.</title>
        <authorList>
            <person name="Shaw L.P."/>
        </authorList>
    </citation>
    <scope>NUCLEOTIDE SEQUENCE [LARGE SCALE GENOMIC DNA]</scope>
    <source>
        <strain evidence="32 60">RHB07-C04</strain>
    </source>
</reference>
<dbReference type="EMBL" id="RQTU01000008">
    <property type="protein sequence ID" value="RRD75792.1"/>
    <property type="molecule type" value="Genomic_DNA"/>
</dbReference>
<evidence type="ECO:0000313" key="3">
    <source>
        <dbReference type="EMBL" id="EFE8674382.1"/>
    </source>
</evidence>
<reference evidence="4 62" key="6">
    <citation type="submission" date="2018-08" db="EMBL/GenBank/DDBJ databases">
        <authorList>
            <consortium name="PulseNet: The National Subtyping Network for Foodborne Disease Surveillance"/>
            <person name="Tarr C.L."/>
            <person name="Trees E."/>
            <person name="Katz L.S."/>
            <person name="Carleton-Romer H.A."/>
            <person name="Stroika S."/>
            <person name="Kucerova Z."/>
            <person name="Roache K.F."/>
            <person name="Sabol A.L."/>
            <person name="Besser J."/>
            <person name="Gerner-Smidt P."/>
        </authorList>
    </citation>
    <scope>NUCLEOTIDE SEQUENCE [LARGE SCALE GENOMIC DNA]</scope>
    <source>
        <strain evidence="4 62">PNUSAE004760</strain>
    </source>
</reference>
<dbReference type="Proteomes" id="UP000472856">
    <property type="component" value="Unassembled WGS sequence"/>
</dbReference>
<reference evidence="15 61" key="20">
    <citation type="submission" date="2020-05" db="EMBL/GenBank/DDBJ databases">
        <title>Epidemiological investigations into extended-spectrum beta-lactam resistant Escherichia coli ST457 carried by Australian Silver gulls identified clonal lineages that cause ExPEC disease.</title>
        <authorList>
            <person name="Nesporova K."/>
            <person name="Wyrsch E.R."/>
            <person name="Valcek A."/>
            <person name="Bitar I."/>
            <person name="Chaw K."/>
            <person name="Harris P."/>
            <person name="Hrabak J."/>
            <person name="Djordjevic S.P."/>
            <person name="Dolejska M."/>
        </authorList>
    </citation>
    <scope>NUCLEOTIDE SEQUENCE [LARGE SCALE GENOMIC DNA]</scope>
    <source>
        <strain evidence="15 61">CE1966</strain>
    </source>
</reference>
<evidence type="ECO:0000313" key="34">
    <source>
        <dbReference type="EMBL" id="RRD75792.1"/>
    </source>
</evidence>
<dbReference type="Proteomes" id="UP001383096">
    <property type="component" value="Chromosome"/>
</dbReference>
<dbReference type="EMBL" id="UGAB01000002">
    <property type="protein sequence ID" value="STF41990.1"/>
    <property type="molecule type" value="Genomic_DNA"/>
</dbReference>
<evidence type="ECO:0000313" key="24">
    <source>
        <dbReference type="EMBL" id="MWR90950.1"/>
    </source>
</evidence>
<evidence type="ECO:0000313" key="21">
    <source>
        <dbReference type="EMBL" id="MSI68065.1"/>
    </source>
</evidence>
<dbReference type="Proteomes" id="UP000436141">
    <property type="component" value="Unassembled WGS sequence"/>
</dbReference>
<reference evidence="23 59" key="16">
    <citation type="submission" date="2019-11" db="EMBL/GenBank/DDBJ databases">
        <title>Whole genome sequence analysis of environmental Escherichia coli from the feces of straw-necked ibis (Threskiornis spinicollis) nesting on inland wetlands.</title>
        <authorList>
            <person name="Wyrsch E.R."/>
            <person name="Roy Chowdhury P."/>
            <person name="Wallis L."/>
            <person name="Cummins M.L."/>
            <person name="Zingali T."/>
            <person name="Brandis K.J."/>
            <person name="Djordjevic S.P."/>
        </authorList>
    </citation>
    <scope>NUCLEOTIDE SEQUENCE [LARGE SCALE GENOMIC DNA]</scope>
    <source>
        <strain evidence="23 59">IBS12</strain>
    </source>
</reference>
<reference evidence="21 54" key="10">
    <citation type="journal article" date="2019" name="Nat. Med.">
        <title>A library of human gut bacterial isolates paired with longitudinal multiomics data enables mechanistic microbiome research.</title>
        <authorList>
            <person name="Poyet M."/>
            <person name="Groussin M."/>
            <person name="Gibbons S.M."/>
            <person name="Avila-Pacheco J."/>
            <person name="Jiang X."/>
            <person name="Kearney S.M."/>
            <person name="Perrotta A.R."/>
            <person name="Berdy B."/>
            <person name="Zhao S."/>
            <person name="Lieberman T.D."/>
            <person name="Swanson P.K."/>
            <person name="Smith M."/>
            <person name="Roesemann S."/>
            <person name="Alexander J.E."/>
            <person name="Rich S.A."/>
            <person name="Livny J."/>
            <person name="Vlamakis H."/>
            <person name="Clish C."/>
            <person name="Bullock K."/>
            <person name="Deik A."/>
            <person name="Scott J."/>
            <person name="Pierce K.A."/>
            <person name="Xavier R.J."/>
            <person name="Alm E.J."/>
        </authorList>
    </citation>
    <scope>NUCLEOTIDE SEQUENCE [LARGE SCALE GENOMIC DNA]</scope>
    <source>
        <strain evidence="21 54">BIOML-A382</strain>
    </source>
</reference>
<dbReference type="Proteomes" id="UP000543424">
    <property type="component" value="Unassembled WGS sequence"/>
</dbReference>
<dbReference type="Proteomes" id="UP000868636">
    <property type="component" value="Unassembled WGS sequence"/>
</dbReference>
<dbReference type="EMBL" id="QEMT01000017">
    <property type="protein sequence ID" value="PWH60949.1"/>
    <property type="molecule type" value="Genomic_DNA"/>
</dbReference>
<reference evidence="1 65" key="11">
    <citation type="submission" date="2019-04" db="EMBL/GenBank/DDBJ databases">
        <authorList>
            <consortium name="NARMS: The National Antimicrobial Resistance Monitoring System"/>
        </authorList>
    </citation>
    <scope>NUCLEOTIDE SEQUENCE [LARGE SCALE GENOMIC DNA]</scope>
    <source>
        <strain evidence="2 66">19MD07CB01-EC</strain>
        <strain evidence="19 49">CVM N17EC0060</strain>
        <strain evidence="5 69">CVM N19EC0130</strain>
        <strain evidence="6 64">CVM N19EC0510</strain>
        <strain evidence="7 68">CVM N19EC0596</strain>
        <strain evidence="1 65">FSIS11919500</strain>
        <strain evidence="3 67">FSIS11923834</strain>
    </source>
</reference>
<dbReference type="Proteomes" id="UP000255093">
    <property type="component" value="Unassembled WGS sequence"/>
</dbReference>
<evidence type="ECO:0000313" key="35">
    <source>
        <dbReference type="EMBL" id="STE73039.1"/>
    </source>
</evidence>
<reference evidence="31 51" key="12">
    <citation type="submission" date="2019-08" db="EMBL/GenBank/DDBJ databases">
        <title>Plasmid- and chromosome-located mcr-3 in mcr-1-positive Escherichia coli from diseased swine, Taiwan.</title>
        <authorList>
            <person name="Hsu C.-Y."/>
            <person name="Huang W.-C."/>
            <person name="Lauderdale T.-L."/>
        </authorList>
    </citation>
    <scope>NUCLEOTIDE SEQUENCE [LARGE SCALE GENOMIC DNA]</scope>
    <source>
        <strain evidence="31 51">NCYU-26-73</strain>
    </source>
</reference>
<dbReference type="EMBL" id="AASUOH010000010">
    <property type="protein sequence ID" value="EFH0043173.1"/>
    <property type="molecule type" value="Genomic_DNA"/>
</dbReference>
<dbReference type="Proteomes" id="UP001208624">
    <property type="component" value="Unassembled WGS sequence"/>
</dbReference>
<dbReference type="EMBL" id="CP057975">
    <property type="protein sequence ID" value="QMP46468.1"/>
    <property type="molecule type" value="Genomic_DNA"/>
</dbReference>
<dbReference type="EMBL" id="DADPIR010000003">
    <property type="protein sequence ID" value="HAZ7490332.1"/>
    <property type="molecule type" value="Genomic_DNA"/>
</dbReference>
<evidence type="ECO:0000313" key="7">
    <source>
        <dbReference type="EMBL" id="EFH6164801.1"/>
    </source>
</evidence>
<evidence type="ECO:0000313" key="14">
    <source>
        <dbReference type="EMBL" id="HAZ7490332.1"/>
    </source>
</evidence>
<evidence type="ECO:0000313" key="45">
    <source>
        <dbReference type="Proteomes" id="UP000255093"/>
    </source>
</evidence>
<evidence type="ECO:0000313" key="41">
    <source>
        <dbReference type="Proteomes" id="UP000186595"/>
    </source>
</evidence>
<evidence type="ECO:0000313" key="20">
    <source>
        <dbReference type="EMBL" id="MJL94723.1"/>
    </source>
</evidence>
<evidence type="ECO:0000313" key="22">
    <source>
        <dbReference type="EMBL" id="MTE89643.1"/>
    </source>
</evidence>
<dbReference type="Proteomes" id="UP000528199">
    <property type="component" value="Unassembled WGS sequence"/>
</dbReference>
<reference evidence="29 41" key="1">
    <citation type="submission" date="2016-11" db="EMBL/GenBank/DDBJ databases">
        <title>Draft genome sequences of five Shigatoxin-producing Escherichia coli isolates harboring the new recently described Subtilase cytotoxin allelic variant subAB2-3.</title>
        <authorList>
            <person name="Tasara T."/>
            <person name="Fierz L."/>
            <person name="Klumpp J."/>
            <person name="Schmidt H."/>
            <person name="Stephan R."/>
        </authorList>
    </citation>
    <scope>NUCLEOTIDE SEQUENCE [LARGE SCALE GENOMIC DNA]</scope>
    <source>
        <strain evidence="29 41">453</strain>
    </source>
</reference>
<reference evidence="28 57" key="19">
    <citation type="submission" date="2020-02" db="EMBL/GenBank/DDBJ databases">
        <title>WGS of Carbapenem-Resistant Enterobacteriaceae.</title>
        <authorList>
            <person name="Tokajian S."/>
            <person name="El Chaar M."/>
            <person name="El Khoury M."/>
        </authorList>
    </citation>
    <scope>NUCLEOTIDE SEQUENCE [LARGE SCALE GENOMIC DNA]</scope>
    <source>
        <strain evidence="28 57">ECM_75</strain>
    </source>
</reference>
<dbReference type="EMBL" id="JAAJRI010000006">
    <property type="protein sequence ID" value="NGE88696.1"/>
    <property type="molecule type" value="Genomic_DNA"/>
</dbReference>
<evidence type="ECO:0000313" key="48">
    <source>
        <dbReference type="Proteomes" id="UP000271008"/>
    </source>
</evidence>
<dbReference type="Proteomes" id="UP000490727">
    <property type="component" value="Unassembled WGS sequence"/>
</dbReference>
<evidence type="ECO:0000313" key="33">
    <source>
        <dbReference type="EMBL" id="RLY51461.1"/>
    </source>
</evidence>
<evidence type="ECO:0000313" key="55">
    <source>
        <dbReference type="Proteomes" id="UP000447081"/>
    </source>
</evidence>
<evidence type="ECO:0000313" key="25">
    <source>
        <dbReference type="EMBL" id="MWT24781.1"/>
    </source>
</evidence>
<evidence type="ECO:0000313" key="36">
    <source>
        <dbReference type="EMBL" id="STE82944.1"/>
    </source>
</evidence>
<dbReference type="EMBL" id="AASWKH010000004">
    <property type="protein sequence ID" value="EFH6094249.1"/>
    <property type="molecule type" value="Genomic_DNA"/>
</dbReference>
<evidence type="ECO:0000313" key="68">
    <source>
        <dbReference type="Proteomes" id="UP000537181"/>
    </source>
</evidence>
<evidence type="ECO:0000313" key="26">
    <source>
        <dbReference type="EMBL" id="MXI78167.1"/>
    </source>
</evidence>
<dbReference type="EMBL" id="UFZQ01000001">
    <property type="protein sequence ID" value="STE82944.1"/>
    <property type="molecule type" value="Genomic_DNA"/>
</dbReference>
<evidence type="ECO:0000313" key="67">
    <source>
        <dbReference type="Proteomes" id="UP000533482"/>
    </source>
</evidence>
<dbReference type="Proteomes" id="UP000885382">
    <property type="component" value="Unassembled WGS sequence"/>
</dbReference>
<dbReference type="Proteomes" id="UP000321299">
    <property type="component" value="Chromosome"/>
</dbReference>
<dbReference type="EMBL" id="RTJF01000022">
    <property type="protein sequence ID" value="MJL94723.1"/>
    <property type="molecule type" value="Genomic_DNA"/>
</dbReference>
<reference evidence="11" key="14">
    <citation type="submission" date="2019-09" db="EMBL/GenBank/DDBJ databases">
        <authorList>
            <consortium name="NCBI Pathogen Detection Project"/>
        </authorList>
    </citation>
    <scope>NUCLEOTIDE SEQUENCE</scope>
    <source>
        <strain evidence="9">1839</strain>
        <strain evidence="12">EC00605</strain>
        <strain evidence="11">EC00618</strain>
        <strain evidence="13">Ecoli[ST-405]</strain>
        <strain evidence="14">SJP41</strain>
        <strain evidence="10">W1_5_ERB1</strain>
    </source>
</reference>
<dbReference type="Proteomes" id="UP000842519">
    <property type="component" value="Unassembled WGS sequence"/>
</dbReference>
<dbReference type="EMBL" id="WTRC01000958">
    <property type="protein sequence ID" value="MWT24781.1"/>
    <property type="molecule type" value="Genomic_DNA"/>
</dbReference>
<reference evidence="8 63" key="7">
    <citation type="submission" date="2018-08" db="EMBL/GenBank/DDBJ databases">
        <authorList>
            <consortium name="GenomeTrakr network: Whole genome sequencing for foodborne pathogen traceback"/>
        </authorList>
    </citation>
    <scope>NUCLEOTIDE SEQUENCE [LARGE SCALE GENOMIC DNA]</scope>
    <source>
        <strain evidence="8 63">AZ-TG60901</strain>
    </source>
</reference>
<dbReference type="Proteomes" id="UP000462410">
    <property type="component" value="Unassembled WGS sequence"/>
</dbReference>
<reference evidence="33 50" key="8">
    <citation type="submission" date="2018-10" db="EMBL/GenBank/DDBJ databases">
        <title>Comparison of Escherichia coli isolates recovered from retail chicken and from chicken fecal samples by antimicrobial susceptibility test and whole genome sequencing.</title>
        <authorList>
            <person name="Tang B."/>
            <person name="Ma Y."/>
            <person name="He X."/>
            <person name="Cao L."/>
            <person name="Xia X."/>
            <person name="Yang H."/>
        </authorList>
    </citation>
    <scope>NUCLEOTIDE SEQUENCE [LARGE SCALE GENOMIC DNA]</scope>
    <source>
        <strain evidence="33 50">CMJH98b</strain>
    </source>
</reference>
<evidence type="ECO:0000313" key="47">
    <source>
        <dbReference type="Proteomes" id="UP000255460"/>
    </source>
</evidence>
<evidence type="ECO:0000313" key="40">
    <source>
        <dbReference type="EMBL" id="WWX71878.1"/>
    </source>
</evidence>
<evidence type="ECO:0000313" key="46">
    <source>
        <dbReference type="Proteomes" id="UP000255201"/>
    </source>
</evidence>
<dbReference type="Proteomes" id="UP001271591">
    <property type="component" value="Unassembled WGS sequence"/>
</dbReference>
<dbReference type="Proteomes" id="UP000255201">
    <property type="component" value="Unassembled WGS sequence"/>
</dbReference>
<organism evidence="34 48">
    <name type="scientific">Escherichia coli</name>
    <dbReference type="NCBI Taxonomy" id="562"/>
    <lineage>
        <taxon>Bacteria</taxon>
        <taxon>Pseudomonadati</taxon>
        <taxon>Pseudomonadota</taxon>
        <taxon>Gammaproteobacteria</taxon>
        <taxon>Enterobacterales</taxon>
        <taxon>Enterobacteriaceae</taxon>
        <taxon>Escherichia</taxon>
    </lineage>
</organism>
<evidence type="ECO:0000313" key="15">
    <source>
        <dbReference type="EMBL" id="MBA1886438.1"/>
    </source>
</evidence>
<dbReference type="EMBL" id="WUIY01000592">
    <property type="protein sequence ID" value="MXI78167.1"/>
    <property type="molecule type" value="Genomic_DNA"/>
</dbReference>
<dbReference type="EMBL" id="CP042615">
    <property type="protein sequence ID" value="QED75304.1"/>
    <property type="molecule type" value="Genomic_DNA"/>
</dbReference>
<evidence type="ECO:0000313" key="10">
    <source>
        <dbReference type="EMBL" id="HAH1417261.1"/>
    </source>
</evidence>
<reference evidence="20" key="4">
    <citation type="submission" date="2018-06" db="EMBL/GenBank/DDBJ databases">
        <authorList>
            <person name="Ashton P.M."/>
            <person name="Dallman T."/>
            <person name="Nair S."/>
            <person name="De Pinna E."/>
            <person name="Peters T."/>
            <person name="Grant K."/>
        </authorList>
    </citation>
    <scope>NUCLEOTIDE SEQUENCE [LARGE SCALE GENOMIC DNA]</scope>
    <source>
        <strain evidence="20">462023</strain>
    </source>
</reference>
<reference evidence="30 42" key="3">
    <citation type="submission" date="2018-04" db="EMBL/GenBank/DDBJ databases">
        <title>Draft Genomic Sequencing Of Potential Extraintestinal Pathogenic Escherichia coli B8S56 Isolated from Retail Chicken Skin.</title>
        <authorList>
            <person name="Xu A."/>
            <person name="Tilman S."/>
            <person name="Wisser-Parker K."/>
            <person name="Scullen O.J."/>
            <person name="Sommers C."/>
        </authorList>
    </citation>
    <scope>NUCLEOTIDE SEQUENCE [LARGE SCALE GENOMIC DNA]</scope>
    <source>
        <strain evidence="30 42">B8S56</strain>
    </source>
</reference>
<evidence type="ECO:0000313" key="32">
    <source>
        <dbReference type="EMBL" id="QMP46468.1"/>
    </source>
</evidence>
<evidence type="ECO:0000313" key="16">
    <source>
        <dbReference type="EMBL" id="MCV5621629.1"/>
    </source>
</evidence>
<evidence type="ECO:0000313" key="61">
    <source>
        <dbReference type="Proteomes" id="UP000523197"/>
    </source>
</evidence>
<dbReference type="RefSeq" id="WP_000493756.1">
    <property type="nucleotide sequence ID" value="NZ_AP017610.1"/>
</dbReference>
<evidence type="ECO:0000313" key="57">
    <source>
        <dbReference type="Proteomes" id="UP000472856"/>
    </source>
</evidence>
<evidence type="ECO:0000313" key="12">
    <source>
        <dbReference type="EMBL" id="HAJ0995787.1"/>
    </source>
</evidence>
<dbReference type="AlphaFoldDB" id="A0A086VGX0"/>
<evidence type="ECO:0000313" key="52">
    <source>
        <dbReference type="Proteomes" id="UP000436141"/>
    </source>
</evidence>
<evidence type="ECO:0000313" key="6">
    <source>
        <dbReference type="EMBL" id="EFH6094249.1"/>
    </source>
</evidence>
<evidence type="ECO:0000313" key="66">
    <source>
        <dbReference type="Proteomes" id="UP000531962"/>
    </source>
</evidence>
<accession>A0A0J3YLA0</accession>
<accession>A0A086VGX0</accession>
<dbReference type="EMBL" id="DABGYN010000011">
    <property type="protein sequence ID" value="HAJ0834296.1"/>
    <property type="molecule type" value="Genomic_DNA"/>
</dbReference>
<dbReference type="Proteomes" id="UP000447081">
    <property type="component" value="Unassembled WGS sequence"/>
</dbReference>
<protein>
    <submittedName>
        <fullName evidence="29">Toxin HigB-2</fullName>
    </submittedName>
    <submittedName>
        <fullName evidence="35">Toxin RelE</fullName>
    </submittedName>
    <submittedName>
        <fullName evidence="34">Type II toxin-antitoxin system RelE/ParE family toxin</fullName>
    </submittedName>
</protein>
<dbReference type="EMBL" id="JAWPMK010000001">
    <property type="protein sequence ID" value="MDW9350647.1"/>
    <property type="molecule type" value="Genomic_DNA"/>
</dbReference>
<evidence type="ECO:0000313" key="4">
    <source>
        <dbReference type="EMBL" id="EFH0043173.1"/>
    </source>
</evidence>
<dbReference type="EMBL" id="WCEW01000012">
    <property type="protein sequence ID" value="MTE89643.1"/>
    <property type="molecule type" value="Genomic_DNA"/>
</dbReference>
<evidence type="ECO:0000313" key="2">
    <source>
        <dbReference type="EMBL" id="EFD6883456.1"/>
    </source>
</evidence>
<dbReference type="Proteomes" id="UP000486847">
    <property type="component" value="Unassembled WGS sequence"/>
</dbReference>
<evidence type="ECO:0000313" key="39">
    <source>
        <dbReference type="EMBL" id="STL85194.1"/>
    </source>
</evidence>
<dbReference type="Proteomes" id="UP000531463">
    <property type="component" value="Unassembled WGS sequence"/>
</dbReference>
<evidence type="ECO:0000313" key="28">
    <source>
        <dbReference type="EMBL" id="NGE88696.1"/>
    </source>
</evidence>
<dbReference type="EMBL" id="MPGR01000001">
    <property type="protein sequence ID" value="OKB73416.1"/>
    <property type="molecule type" value="Genomic_DNA"/>
</dbReference>
<dbReference type="EMBL" id="DABGKQ010000007">
    <property type="protein sequence ID" value="HAJ5804390.1"/>
    <property type="molecule type" value="Genomic_DNA"/>
</dbReference>
<reference evidence="18" key="24">
    <citation type="submission" date="2023-10" db="EMBL/GenBank/DDBJ databases">
        <title>Draft Genome Sequence of a Shiga toxin-producing Escherichia coli strain from deer meat showing an IS-element integration in the B-subunit of the Shiga toxin Stx2b gene.</title>
        <authorList>
            <person name="Projahn M."/>
            <person name="Borowiak M."/>
        </authorList>
    </citation>
    <scope>NUCLEOTIDE SEQUENCE</scope>
    <source>
        <strain evidence="18">BfR-EC-18960</strain>
    </source>
</reference>
<evidence type="ECO:0000313" key="43">
    <source>
        <dbReference type="Proteomes" id="UP000254255"/>
    </source>
</evidence>
<reference evidence="53 56" key="18">
    <citation type="submission" date="2019-12" db="EMBL/GenBank/DDBJ databases">
        <title>Enteriobacteria Tanzani isolates_8377-8380.</title>
        <authorList>
            <person name="Subbiah M."/>
            <person name="Call D."/>
        </authorList>
    </citation>
    <scope>NUCLEOTIDE SEQUENCE [LARGE SCALE GENOMIC DNA]</scope>
    <source>
        <strain evidence="25 56">8378wH8</strain>
        <strain evidence="24 53">8379wE6</strain>
    </source>
</reference>
<dbReference type="EMBL" id="AASEPP010000011">
    <property type="protein sequence ID" value="EFC2246037.1"/>
    <property type="molecule type" value="Genomic_DNA"/>
</dbReference>
<dbReference type="Proteomes" id="UP000254255">
    <property type="component" value="Unassembled WGS sequence"/>
</dbReference>
<evidence type="ECO:0000313" key="37">
    <source>
        <dbReference type="EMBL" id="STF41990.1"/>
    </source>
</evidence>
<reference evidence="31 51" key="13">
    <citation type="submission" date="2019-08" db="EMBL/GenBank/DDBJ databases">
        <authorList>
            <person name="Chen F.-J."/>
            <person name="Wu H.-C."/>
            <person name="Liao Y.-C."/>
            <person name="Kuo S.-C."/>
        </authorList>
    </citation>
    <scope>NUCLEOTIDE SEQUENCE [LARGE SCALE GENOMIC DNA]</scope>
    <source>
        <strain evidence="31 51">NCYU-26-73</strain>
    </source>
</reference>
<evidence type="ECO:0000313" key="64">
    <source>
        <dbReference type="Proteomes" id="UP000531463"/>
    </source>
</evidence>
<evidence type="ECO:0000313" key="59">
    <source>
        <dbReference type="Proteomes" id="UP000490727"/>
    </source>
</evidence>
<dbReference type="EMBL" id="WUIG01001080">
    <property type="protein sequence ID" value="MXJ12087.1"/>
    <property type="molecule type" value="Genomic_DNA"/>
</dbReference>
<dbReference type="Proteomes" id="UP000531916">
    <property type="component" value="Unassembled WGS sequence"/>
</dbReference>
<dbReference type="PIRSF" id="PIRSF039032">
    <property type="entry name" value="HigB-2"/>
    <property type="match status" value="1"/>
</dbReference>
<dbReference type="Proteomes" id="UP000531962">
    <property type="component" value="Unassembled WGS sequence"/>
</dbReference>
<evidence type="ECO:0000313" key="9">
    <source>
        <dbReference type="EMBL" id="HAG5769946.1"/>
    </source>
</evidence>
<dbReference type="InterPro" id="IPR009387">
    <property type="entry name" value="HigB-2"/>
</dbReference>
<dbReference type="Proteomes" id="UP000186595">
    <property type="component" value="Unassembled WGS sequence"/>
</dbReference>
<dbReference type="Proteomes" id="UP000537181">
    <property type="component" value="Unassembled WGS sequence"/>
</dbReference>
<evidence type="ECO:0000313" key="42">
    <source>
        <dbReference type="Proteomes" id="UP000245761"/>
    </source>
</evidence>
<evidence type="ECO:0000313" key="63">
    <source>
        <dbReference type="Proteomes" id="UP000528504"/>
    </source>
</evidence>
<dbReference type="Proteomes" id="UP000528504">
    <property type="component" value="Unassembled WGS sequence"/>
</dbReference>
<reference evidence="22 58" key="15">
    <citation type="submission" date="2019-10" db="EMBL/GenBank/DDBJ databases">
        <title>Comparative genomic analysis of antimicrobial resistant Escherichia coli of diverse origin.</title>
        <authorList>
            <person name="Ghatak S."/>
            <person name="Milton A.P."/>
            <person name="Rhetso K."/>
            <person name="Purkait D."/>
            <person name="Das S."/>
            <person name="Puro K.-U."/>
            <person name="Shakuntala I."/>
            <person name="Sen A."/>
            <person name="Sanjukta R."/>
            <person name="Priya G.B."/>
            <person name="Mawlong M."/>
            <person name="Lyngdoh V."/>
            <person name="Rynghang J."/>
            <person name="Mawphlang B.L."/>
        </authorList>
    </citation>
    <scope>NUCLEOTIDE SEQUENCE [LARGE SCALE GENOMIC DNA]</scope>
    <source>
        <strain evidence="22 58">SE161</strain>
    </source>
</reference>
<dbReference type="EMBL" id="JAOVKC010000007">
    <property type="protein sequence ID" value="MCV5621629.1"/>
    <property type="molecule type" value="Genomic_DNA"/>
</dbReference>
<evidence type="ECO:0000313" key="65">
    <source>
        <dbReference type="Proteomes" id="UP000531916"/>
    </source>
</evidence>
<evidence type="ECO:0000313" key="27">
    <source>
        <dbReference type="EMBL" id="MXJ12087.1"/>
    </source>
</evidence>
<evidence type="ECO:0000313" key="69">
    <source>
        <dbReference type="Proteomes" id="UP000543424"/>
    </source>
</evidence>
<dbReference type="Proteomes" id="UP000438958">
    <property type="component" value="Unassembled WGS sequence"/>
</dbReference>
<dbReference type="EMBL" id="AASWBF010000028">
    <property type="protein sequence ID" value="EFH4962274.1"/>
    <property type="molecule type" value="Genomic_DNA"/>
</dbReference>
<dbReference type="EMBL" id="AATJQG010000006">
    <property type="protein sequence ID" value="EFM0515875.1"/>
    <property type="molecule type" value="Genomic_DNA"/>
</dbReference>
<evidence type="ECO:0000313" key="29">
    <source>
        <dbReference type="EMBL" id="OKB73416.1"/>
    </source>
</evidence>
<dbReference type="EMBL" id="UGET01000004">
    <property type="protein sequence ID" value="STL85194.1"/>
    <property type="molecule type" value="Genomic_DNA"/>
</dbReference>
<evidence type="ECO:0000313" key="44">
    <source>
        <dbReference type="Proteomes" id="UP000254877"/>
    </source>
</evidence>
<dbReference type="EMBL" id="RDDM01000555">
    <property type="protein sequence ID" value="RLY51461.1"/>
    <property type="molecule type" value="Genomic_DNA"/>
</dbReference>
<sequence length="105" mass="12266">MFTFIELQGFSKRRQLLLPDDEFRAFQELLIQDPTAGDIIAGTGSFRKIRWNRSGMGKRGGIRIIYYNVTRNGRIYLALIYPKNEQDDLTEEQRKALKLLSEKLL</sequence>
<dbReference type="Proteomes" id="UP000533482">
    <property type="component" value="Unassembled WGS sequence"/>
</dbReference>
<dbReference type="Proteomes" id="UP000844228">
    <property type="component" value="Unassembled WGS sequence"/>
</dbReference>
<dbReference type="EMBL" id="UFZL01000002">
    <property type="protein sequence ID" value="STE73039.1"/>
    <property type="molecule type" value="Genomic_DNA"/>
</dbReference>
<evidence type="ECO:0000313" key="8">
    <source>
        <dbReference type="EMBL" id="EFM0515875.1"/>
    </source>
</evidence>
<dbReference type="EMBL" id="RNLZ01000005">
    <property type="protein sequence ID" value="MGE12826.1"/>
    <property type="molecule type" value="Genomic_DNA"/>
</dbReference>
<evidence type="ECO:0000313" key="18">
    <source>
        <dbReference type="EMBL" id="MDW9350647.1"/>
    </source>
</evidence>
<reference evidence="17" key="22">
    <citation type="submission" date="2022-08" db="EMBL/GenBank/DDBJ databases">
        <title>Genome sequencing of human pathogens.</title>
        <authorList>
            <person name="Cao X."/>
        </authorList>
    </citation>
    <scope>NUCLEOTIDE SEQUENCE</scope>
    <source>
        <strain evidence="17">EC16126</strain>
    </source>
</reference>
<evidence type="ECO:0000313" key="51">
    <source>
        <dbReference type="Proteomes" id="UP000321299"/>
    </source>
</evidence>
<evidence type="ECO:0000313" key="31">
    <source>
        <dbReference type="EMBL" id="QED75304.1"/>
    </source>
</evidence>
<evidence type="ECO:0000313" key="11">
    <source>
        <dbReference type="EMBL" id="HAJ0834296.1"/>
    </source>
</evidence>
<dbReference type="Proteomes" id="UP000523197">
    <property type="component" value="Unassembled WGS sequence"/>
</dbReference>
<proteinExistence type="predicted"/>
<dbReference type="Proteomes" id="UP000436482">
    <property type="component" value="Unassembled WGS sequence"/>
</dbReference>
<dbReference type="EMBL" id="WKUE01000004">
    <property type="protein sequence ID" value="MSI68065.1"/>
    <property type="molecule type" value="Genomic_DNA"/>
</dbReference>
<evidence type="ECO:0000313" key="5">
    <source>
        <dbReference type="EMBL" id="EFH4962274.1"/>
    </source>
</evidence>
<dbReference type="EMBL" id="DABALL010000003">
    <property type="protein sequence ID" value="HAH1417261.1"/>
    <property type="molecule type" value="Genomic_DNA"/>
</dbReference>
<evidence type="ECO:0000313" key="38">
    <source>
        <dbReference type="EMBL" id="STH80549.1"/>
    </source>
</evidence>
<evidence type="ECO:0000313" key="1">
    <source>
        <dbReference type="EMBL" id="EFC2246037.1"/>
    </source>
</evidence>
<dbReference type="EMBL" id="CP146670">
    <property type="protein sequence ID" value="WWX71878.1"/>
    <property type="molecule type" value="Genomic_DNA"/>
</dbReference>
<reference evidence="34 48" key="9">
    <citation type="submission" date="2018-11" db="EMBL/GenBank/DDBJ databases">
        <title>Enterobacteriaceae from Patient.</title>
        <authorList>
            <person name="Shen C."/>
            <person name="Yang Y."/>
            <person name="Tian G."/>
        </authorList>
    </citation>
    <scope>NUCLEOTIDE SEQUENCE [LARGE SCALE GENOMIC DNA]</scope>
    <source>
        <strain evidence="34 48">GBGD28</strain>
    </source>
</reference>
<evidence type="ECO:0000313" key="50">
    <source>
        <dbReference type="Proteomes" id="UP000281340"/>
    </source>
</evidence>
<dbReference type="Proteomes" id="UP000271008">
    <property type="component" value="Unassembled WGS sequence"/>
</dbReference>
<dbReference type="EMBL" id="AASWKX010000006">
    <property type="protein sequence ID" value="EFH6164801.1"/>
    <property type="molecule type" value="Genomic_DNA"/>
</dbReference>
<evidence type="ECO:0000313" key="13">
    <source>
        <dbReference type="EMBL" id="HAJ5804390.1"/>
    </source>
</evidence>
<evidence type="ECO:0000313" key="58">
    <source>
        <dbReference type="Proteomes" id="UP000486847"/>
    </source>
</evidence>
<reference evidence="40" key="25">
    <citation type="submission" date="2024-03" db="EMBL/GenBank/DDBJ databases">
        <title>Epithelial relay of microbial signals coordinates intestinal macrophage supported barrier repair.</title>
        <authorList>
            <person name="Tsai M.T."/>
        </authorList>
    </citation>
    <scope>NUCLEOTIDE SEQUENCE</scope>
    <source>
        <strain evidence="40">MS 21-1</strain>
    </source>
</reference>
<dbReference type="EMBL" id="JANWOR010000278">
    <property type="protein sequence ID" value="MDA4178091.1"/>
    <property type="molecule type" value="Genomic_DNA"/>
</dbReference>
<dbReference type="Proteomes" id="UP000255460">
    <property type="component" value="Unassembled WGS sequence"/>
</dbReference>
<dbReference type="EMBL" id="DABGZR010000007">
    <property type="protein sequence ID" value="HAJ0995787.1"/>
    <property type="molecule type" value="Genomic_DNA"/>
</dbReference>
<dbReference type="Proteomes" id="UP000245761">
    <property type="component" value="Unassembled WGS sequence"/>
</dbReference>
<evidence type="ECO:0000313" key="19">
    <source>
        <dbReference type="EMBL" id="MGE12826.1"/>
    </source>
</evidence>
<dbReference type="EMBL" id="AASOHJ010000017">
    <property type="protein sequence ID" value="EFE8674382.1"/>
    <property type="molecule type" value="Genomic_DNA"/>
</dbReference>
<dbReference type="EMBL" id="JABFNF010000006">
    <property type="protein sequence ID" value="MBA1886438.1"/>
    <property type="molecule type" value="Genomic_DNA"/>
</dbReference>
<dbReference type="EMBL" id="AASKVF010000004">
    <property type="protein sequence ID" value="EFD6883456.1"/>
    <property type="molecule type" value="Genomic_DNA"/>
</dbReference>
<reference evidence="16" key="23">
    <citation type="submission" date="2023-06" db="EMBL/GenBank/DDBJ databases">
        <title>Deciphering the underlying mechanisms mediating the transmission of blaNDM gene from human to animals in China.</title>
        <authorList>
            <person name="Chen K."/>
            <person name="Chen S."/>
        </authorList>
    </citation>
    <scope>NUCLEOTIDE SEQUENCE</scope>
    <source>
        <strain evidence="16">1199</strain>
    </source>
</reference>
<dbReference type="Proteomes" id="UP000514715">
    <property type="component" value="Chromosome"/>
</dbReference>
<reference evidence="52 55" key="17">
    <citation type="submission" date="2019-12" db="EMBL/GenBank/DDBJ databases">
        <title>Enteriobacteria Tanzani isolates_10434.</title>
        <authorList>
            <person name="Subbiah M."/>
            <person name="Call D."/>
        </authorList>
    </citation>
    <scope>NUCLEOTIDE SEQUENCE [LARGE SCALE GENOMIC DNA]</scope>
    <source>
        <strain evidence="26 52">10434wD1</strain>
        <strain evidence="27 55">10434wG3</strain>
    </source>
</reference>
<gene>
    <name evidence="4" type="ORF">BKL28_001935</name>
    <name evidence="29" type="ORF">BMT50_11840</name>
    <name evidence="8" type="ORF">CF22_001863</name>
    <name evidence="19" type="ORF">D9D43_04310</name>
    <name evidence="30" type="ORF">DD762_12110</name>
    <name evidence="20" type="ORF">DNX30_18500</name>
    <name evidence="1" type="ORF">E5H86_09535</name>
    <name evidence="33" type="ORF">EAI46_27845</name>
    <name evidence="34" type="ORF">EIA08_11770</name>
    <name evidence="3" type="ORF">F7N46_14765</name>
    <name evidence="5" type="ORF">F9413_17345</name>
    <name evidence="22" type="ORF">F9B07_12505</name>
    <name evidence="31" type="ORF">FTV93_20385</name>
    <name evidence="2" type="ORF">FZU14_04295</name>
    <name evidence="28" type="ORF">G5603_10925</name>
    <name evidence="6" type="ORF">GAI89_06210</name>
    <name evidence="7" type="ORF">GAJ12_07050</name>
    <name evidence="9" type="ORF">GGB84_001571</name>
    <name evidence="21" type="ORF">GKF66_04420</name>
    <name evidence="23" type="ORF">GNZ05_15570</name>
    <name evidence="25" type="ORF">GP965_28320</name>
    <name evidence="24" type="ORF">GP979_22040</name>
    <name evidence="26" type="ORF">GRW05_28775</name>
    <name evidence="27" type="ORF">GRW24_27120</name>
    <name evidence="10" type="ORF">HHH44_000610</name>
    <name evidence="11" type="ORF">HL563_11155</name>
    <name evidence="12" type="ORF">HL601_09210</name>
    <name evidence="15" type="ORF">HLX92_09655</name>
    <name evidence="13" type="ORF">HLZ39_07740</name>
    <name evidence="32" type="ORF">HVW04_17115</name>
    <name evidence="14" type="ORF">J8F57_000488</name>
    <name evidence="36" type="ORF">NCTC10418_00576</name>
    <name evidence="35" type="ORF">NCTC10764_03771</name>
    <name evidence="39" type="ORF">NCTC13148_03575</name>
    <name evidence="37" type="ORF">NCTC7928_02615</name>
    <name evidence="38" type="ORF">NCTC8621_00424</name>
    <name evidence="17" type="ORF">NY836_11870</name>
    <name evidence="16" type="ORF">OFN31_07555</name>
    <name evidence="18" type="ORF">R8G00_13745</name>
    <name evidence="40" type="ORF">V9Z47_01980</name>
</gene>
<evidence type="ECO:0000313" key="23">
    <source>
        <dbReference type="EMBL" id="MUM73565.1"/>
    </source>
</evidence>
<evidence type="ECO:0000313" key="17">
    <source>
        <dbReference type="EMBL" id="MDA4178091.1"/>
    </source>
</evidence>
<dbReference type="EMBL" id="DAAYTU010000007">
    <property type="protein sequence ID" value="HAG5769946.1"/>
    <property type="molecule type" value="Genomic_DNA"/>
</dbReference>
<evidence type="ECO:0000313" key="70">
    <source>
        <dbReference type="Proteomes" id="UP000842519"/>
    </source>
</evidence>
<reference evidence="43 44" key="5">
    <citation type="submission" date="2018-06" db="EMBL/GenBank/DDBJ databases">
        <authorList>
            <consortium name="Pathogen Informatics"/>
            <person name="Doyle S."/>
        </authorList>
    </citation>
    <scope>NUCLEOTIDE SEQUENCE [LARGE SCALE GENOMIC DNA]</scope>
    <source>
        <strain evidence="36 47">NCTC10418</strain>
        <strain evidence="35 46">NCTC10764</strain>
        <strain evidence="39 43">NCTC13148</strain>
        <strain evidence="37 44">NCTC7928</strain>
        <strain evidence="38 45">NCTC8621</strain>
    </source>
</reference>
<name>A0A086VGX0_ECOLX</name>
<dbReference type="Proteomes" id="UP000281340">
    <property type="component" value="Unassembled WGS sequence"/>
</dbReference>